<dbReference type="InterPro" id="IPR014729">
    <property type="entry name" value="Rossmann-like_a/b/a_fold"/>
</dbReference>
<feature type="domain" description="UspA" evidence="2">
    <location>
        <begin position="1"/>
        <end position="140"/>
    </location>
</feature>
<dbReference type="AlphaFoldDB" id="L9VGX0"/>
<evidence type="ECO:0000256" key="1">
    <source>
        <dbReference type="ARBA" id="ARBA00008791"/>
    </source>
</evidence>
<protein>
    <submittedName>
        <fullName evidence="3">UspA domain-containing protein</fullName>
    </submittedName>
</protein>
<dbReference type="Proteomes" id="UP000011599">
    <property type="component" value="Unassembled WGS sequence"/>
</dbReference>
<dbReference type="EMBL" id="AOHW01000051">
    <property type="protein sequence ID" value="ELY36450.1"/>
    <property type="molecule type" value="Genomic_DNA"/>
</dbReference>
<sequence>MYETILIPTDGSTPARKAVDHGIELATAFDATVHALYVIETKAHYVFTAAGHDPGEMDEYRTYGKELVERVVNKAVENGLDGEGAVRTGSVAQEIVSYADDNDIDGIVMGAQGRSGIDDYLVGSTTEKVVRTANVPVTTTRHRENEPIER</sequence>
<comment type="caution">
    <text evidence="3">The sequence shown here is derived from an EMBL/GenBank/DDBJ whole genome shotgun (WGS) entry which is preliminary data.</text>
</comment>
<reference evidence="3 4" key="1">
    <citation type="journal article" date="2014" name="PLoS Genet.">
        <title>Phylogenetically driven sequencing of extremely halophilic archaea reveals strategies for static and dynamic osmo-response.</title>
        <authorList>
            <person name="Becker E.A."/>
            <person name="Seitzer P.M."/>
            <person name="Tritt A."/>
            <person name="Larsen D."/>
            <person name="Krusor M."/>
            <person name="Yao A.I."/>
            <person name="Wu D."/>
            <person name="Madern D."/>
            <person name="Eisen J.A."/>
            <person name="Darling A.E."/>
            <person name="Facciotti M.T."/>
        </authorList>
    </citation>
    <scope>NUCLEOTIDE SEQUENCE [LARGE SCALE GENOMIC DNA]</scope>
    <source>
        <strain evidence="3 4">GA33</strain>
    </source>
</reference>
<proteinExistence type="inferred from homology"/>
<gene>
    <name evidence="3" type="ORF">C496_21212</name>
</gene>
<dbReference type="InterPro" id="IPR006016">
    <property type="entry name" value="UspA"/>
</dbReference>
<accession>L9VGX0</accession>
<keyword evidence="4" id="KW-1185">Reference proteome</keyword>
<dbReference type="Pfam" id="PF00582">
    <property type="entry name" value="Usp"/>
    <property type="match status" value="1"/>
</dbReference>
<dbReference type="RefSeq" id="WP_006092512.1">
    <property type="nucleotide sequence ID" value="NZ_AOHW01000051.1"/>
</dbReference>
<dbReference type="PATRIC" id="fig|1114856.3.peg.4375"/>
<dbReference type="CDD" id="cd00293">
    <property type="entry name" value="USP-like"/>
    <property type="match status" value="1"/>
</dbReference>
<dbReference type="OrthoDB" id="105697at2157"/>
<dbReference type="PANTHER" id="PTHR46268">
    <property type="entry name" value="STRESS RESPONSE PROTEIN NHAX"/>
    <property type="match status" value="1"/>
</dbReference>
<comment type="similarity">
    <text evidence="1">Belongs to the universal stress protein A family.</text>
</comment>
<evidence type="ECO:0000313" key="3">
    <source>
        <dbReference type="EMBL" id="ELY36450.1"/>
    </source>
</evidence>
<evidence type="ECO:0000259" key="2">
    <source>
        <dbReference type="Pfam" id="PF00582"/>
    </source>
</evidence>
<dbReference type="PRINTS" id="PR01438">
    <property type="entry name" value="UNVRSLSTRESS"/>
</dbReference>
<name>L9VGX0_9EURY</name>
<organism evidence="3 4">
    <name type="scientific">Natronorubrum tibetense GA33</name>
    <dbReference type="NCBI Taxonomy" id="1114856"/>
    <lineage>
        <taxon>Archaea</taxon>
        <taxon>Methanobacteriati</taxon>
        <taxon>Methanobacteriota</taxon>
        <taxon>Stenosarchaea group</taxon>
        <taxon>Halobacteria</taxon>
        <taxon>Halobacteriales</taxon>
        <taxon>Natrialbaceae</taxon>
        <taxon>Natronorubrum</taxon>
    </lineage>
</organism>
<evidence type="ECO:0000313" key="4">
    <source>
        <dbReference type="Proteomes" id="UP000011599"/>
    </source>
</evidence>
<dbReference type="SUPFAM" id="SSF52402">
    <property type="entry name" value="Adenine nucleotide alpha hydrolases-like"/>
    <property type="match status" value="1"/>
</dbReference>
<dbReference type="InterPro" id="IPR006015">
    <property type="entry name" value="Universal_stress_UspA"/>
</dbReference>
<dbReference type="PANTHER" id="PTHR46268:SF6">
    <property type="entry name" value="UNIVERSAL STRESS PROTEIN UP12"/>
    <property type="match status" value="1"/>
</dbReference>
<dbReference type="eggNOG" id="arCOG02053">
    <property type="taxonomic scope" value="Archaea"/>
</dbReference>
<dbReference type="Gene3D" id="3.40.50.620">
    <property type="entry name" value="HUPs"/>
    <property type="match status" value="1"/>
</dbReference>